<evidence type="ECO:0000256" key="11">
    <source>
        <dbReference type="ARBA" id="ARBA00022975"/>
    </source>
</evidence>
<gene>
    <name evidence="16" type="primary">pyrH</name>
    <name evidence="16" type="ORF">GW779_06405</name>
    <name evidence="15" type="ORF">GW910_02105</name>
</gene>
<comment type="pathway">
    <text evidence="2">Pyrimidine metabolism; CTP biosynthesis via de novo pathway; UDP from UMP (UMPK route): step 1/1.</text>
</comment>
<reference evidence="16" key="1">
    <citation type="submission" date="2019-11" db="EMBL/GenBank/DDBJ databases">
        <title>Lipid analysis of CO2-rich subsurface aquifers suggests an autotrophy-based deep biosphere with lysolipids enriched in CPR bacteria.</title>
        <authorList>
            <person name="Probst A.J."/>
            <person name="Elling F.J."/>
            <person name="Castelle C.J."/>
            <person name="Zhu Q."/>
            <person name="Elvert M."/>
            <person name="Birarda G."/>
            <person name="Holman H.-Y."/>
            <person name="Lane K.R."/>
            <person name="Ladd B."/>
            <person name="Ryan M.C."/>
            <person name="Woyke T."/>
            <person name="Hinrichs K.-U."/>
            <person name="Banfield J.F."/>
        </authorList>
    </citation>
    <scope>NUCLEOTIDE SEQUENCE</scope>
    <source>
        <strain evidence="15">CG_2015-01_33_1645</strain>
        <strain evidence="16">CG_2015-04_33_537</strain>
    </source>
</reference>
<keyword evidence="7" id="KW-0808">Transferase</keyword>
<evidence type="ECO:0000256" key="4">
    <source>
        <dbReference type="ARBA" id="ARBA00012899"/>
    </source>
</evidence>
<feature type="domain" description="Aspartate/glutamate/uridylate kinase" evidence="14">
    <location>
        <begin position="1"/>
        <end position="201"/>
    </location>
</feature>
<proteinExistence type="inferred from homology"/>
<dbReference type="Proteomes" id="UP000738826">
    <property type="component" value="Unassembled WGS sequence"/>
</dbReference>
<dbReference type="PIRSF" id="PIRSF005650">
    <property type="entry name" value="Uridylate_kin"/>
    <property type="match status" value="1"/>
</dbReference>
<dbReference type="GO" id="GO:0033862">
    <property type="term" value="F:UMP kinase activity"/>
    <property type="evidence" value="ECO:0007669"/>
    <property type="project" value="UniProtKB-EC"/>
</dbReference>
<dbReference type="GO" id="GO:0005737">
    <property type="term" value="C:cytoplasm"/>
    <property type="evidence" value="ECO:0007669"/>
    <property type="project" value="UniProtKB-SubCell"/>
</dbReference>
<dbReference type="AlphaFoldDB" id="A0A8J7YVT3"/>
<evidence type="ECO:0000256" key="10">
    <source>
        <dbReference type="ARBA" id="ARBA00022840"/>
    </source>
</evidence>
<evidence type="ECO:0000313" key="16">
    <source>
        <dbReference type="EMBL" id="NCS92009.1"/>
    </source>
</evidence>
<keyword evidence="8" id="KW-0547">Nucleotide-binding</keyword>
<evidence type="ECO:0000256" key="5">
    <source>
        <dbReference type="ARBA" id="ARBA00016403"/>
    </source>
</evidence>
<dbReference type="Pfam" id="PF00696">
    <property type="entry name" value="AA_kinase"/>
    <property type="match status" value="1"/>
</dbReference>
<evidence type="ECO:0000313" key="17">
    <source>
        <dbReference type="Proteomes" id="UP000738826"/>
    </source>
</evidence>
<evidence type="ECO:0000256" key="8">
    <source>
        <dbReference type="ARBA" id="ARBA00022741"/>
    </source>
</evidence>
<accession>A0A8J7YVT3</accession>
<dbReference type="InterPro" id="IPR011817">
    <property type="entry name" value="Uridylate_kinase"/>
</dbReference>
<dbReference type="NCBIfam" id="TIGR02076">
    <property type="entry name" value="pyrH_arch"/>
    <property type="match status" value="1"/>
</dbReference>
<comment type="similarity">
    <text evidence="3">Belongs to the UMP kinase family.</text>
</comment>
<evidence type="ECO:0000259" key="14">
    <source>
        <dbReference type="Pfam" id="PF00696"/>
    </source>
</evidence>
<keyword evidence="6" id="KW-0963">Cytoplasm</keyword>
<dbReference type="PANTHER" id="PTHR42833:SF4">
    <property type="entry name" value="URIDYLATE KINASE PUMPKIN, CHLOROPLASTIC"/>
    <property type="match status" value="1"/>
</dbReference>
<dbReference type="InterPro" id="IPR036393">
    <property type="entry name" value="AceGlu_kinase-like_sf"/>
</dbReference>
<dbReference type="UniPathway" id="UPA00159">
    <property type="reaction ID" value="UER00275"/>
</dbReference>
<comment type="subcellular location">
    <subcellularLocation>
        <location evidence="1">Cytoplasm</location>
    </subcellularLocation>
</comment>
<dbReference type="PANTHER" id="PTHR42833">
    <property type="entry name" value="URIDYLATE KINASE"/>
    <property type="match status" value="1"/>
</dbReference>
<evidence type="ECO:0000256" key="13">
    <source>
        <dbReference type="ARBA" id="ARBA00047767"/>
    </source>
</evidence>
<sequence>MKIVFSLGGSMMCPDDIDDNYIDKFSRFLEEISKHAKIYVVVGGGKTARKYVDVARKFKAGEFFCDIIGIYATRLNACLLISSLNSDHSYPPFESIEDASNSNEKIVIMGGTHPMHTTDGVAAMLAENVKADLFVNLTNVDYVYDKDPGKYNDAKTYEKLSYDDLIKILNNSEMIASANNIMDLVAAKTIKRSSIKTLILNGKDFENLKSAINGKKFKGTVIG</sequence>
<dbReference type="InterPro" id="IPR001048">
    <property type="entry name" value="Asp/Glu/Uridylate_kinase"/>
</dbReference>
<dbReference type="InterPro" id="IPR011818">
    <property type="entry name" value="Uridylate_kinase_arch/spir"/>
</dbReference>
<dbReference type="GO" id="GO:0044210">
    <property type="term" value="P:'de novo' CTP biosynthetic process"/>
    <property type="evidence" value="ECO:0007669"/>
    <property type="project" value="UniProtKB-UniPathway"/>
</dbReference>
<evidence type="ECO:0000256" key="1">
    <source>
        <dbReference type="ARBA" id="ARBA00004496"/>
    </source>
</evidence>
<dbReference type="GO" id="GO:0005524">
    <property type="term" value="F:ATP binding"/>
    <property type="evidence" value="ECO:0007669"/>
    <property type="project" value="UniProtKB-KW"/>
</dbReference>
<name>A0A8J7YVT3_9ARCH</name>
<dbReference type="EMBL" id="JAACQH010000150">
    <property type="protein sequence ID" value="NCS92009.1"/>
    <property type="molecule type" value="Genomic_DNA"/>
</dbReference>
<protein>
    <recommendedName>
        <fullName evidence="5">Uridylate kinase</fullName>
        <ecNumber evidence="4">2.7.4.22</ecNumber>
    </recommendedName>
    <alternativeName>
        <fullName evidence="12">Uridine monophosphate kinase</fullName>
    </alternativeName>
</protein>
<dbReference type="Gene3D" id="3.40.1160.10">
    <property type="entry name" value="Acetylglutamate kinase-like"/>
    <property type="match status" value="1"/>
</dbReference>
<organism evidence="16 17">
    <name type="scientific">Candidatus Altarchaeum hamiconexum</name>
    <dbReference type="NCBI Taxonomy" id="1803513"/>
    <lineage>
        <taxon>Archaea</taxon>
        <taxon>Candidatus Altarchaeota</taxon>
        <taxon>Candidatus Altiarchaeia</taxon>
        <taxon>Candidatus Altarchaeales</taxon>
        <taxon>Candidatus Altarchaeaceae</taxon>
        <taxon>Candidatus Altarchaeum</taxon>
    </lineage>
</organism>
<evidence type="ECO:0000256" key="6">
    <source>
        <dbReference type="ARBA" id="ARBA00022490"/>
    </source>
</evidence>
<dbReference type="SUPFAM" id="SSF53633">
    <property type="entry name" value="Carbamate kinase-like"/>
    <property type="match status" value="1"/>
</dbReference>
<dbReference type="Proteomes" id="UP000768163">
    <property type="component" value="Unassembled WGS sequence"/>
</dbReference>
<evidence type="ECO:0000256" key="7">
    <source>
        <dbReference type="ARBA" id="ARBA00022679"/>
    </source>
</evidence>
<comment type="caution">
    <text evidence="16">The sequence shown here is derived from an EMBL/GenBank/DDBJ whole genome shotgun (WGS) entry which is preliminary data.</text>
</comment>
<evidence type="ECO:0000256" key="9">
    <source>
        <dbReference type="ARBA" id="ARBA00022777"/>
    </source>
</evidence>
<evidence type="ECO:0000313" key="15">
    <source>
        <dbReference type="EMBL" id="NCN64857.1"/>
    </source>
</evidence>
<keyword evidence="11" id="KW-0665">Pyrimidine biosynthesis</keyword>
<dbReference type="GO" id="GO:0006225">
    <property type="term" value="P:UDP biosynthetic process"/>
    <property type="evidence" value="ECO:0007669"/>
    <property type="project" value="TreeGrafter"/>
</dbReference>
<evidence type="ECO:0000256" key="12">
    <source>
        <dbReference type="ARBA" id="ARBA00032092"/>
    </source>
</evidence>
<keyword evidence="9 16" id="KW-0418">Kinase</keyword>
<comment type="catalytic activity">
    <reaction evidence="13">
        <text>UMP + ATP = UDP + ADP</text>
        <dbReference type="Rhea" id="RHEA:24400"/>
        <dbReference type="ChEBI" id="CHEBI:30616"/>
        <dbReference type="ChEBI" id="CHEBI:57865"/>
        <dbReference type="ChEBI" id="CHEBI:58223"/>
        <dbReference type="ChEBI" id="CHEBI:456216"/>
        <dbReference type="EC" id="2.7.4.22"/>
    </reaction>
</comment>
<evidence type="ECO:0000256" key="2">
    <source>
        <dbReference type="ARBA" id="ARBA00004791"/>
    </source>
</evidence>
<dbReference type="CDD" id="cd04253">
    <property type="entry name" value="AAK_UMPK-PyrH-Pf"/>
    <property type="match status" value="1"/>
</dbReference>
<keyword evidence="10" id="KW-0067">ATP-binding</keyword>
<dbReference type="EC" id="2.7.4.22" evidence="4"/>
<evidence type="ECO:0000256" key="3">
    <source>
        <dbReference type="ARBA" id="ARBA00007614"/>
    </source>
</evidence>
<dbReference type="EMBL" id="JAACVF010000051">
    <property type="protein sequence ID" value="NCN64857.1"/>
    <property type="molecule type" value="Genomic_DNA"/>
</dbReference>